<evidence type="ECO:0000313" key="2">
    <source>
        <dbReference type="EMBL" id="MBT1702614.1"/>
    </source>
</evidence>
<evidence type="ECO:0000313" key="3">
    <source>
        <dbReference type="Proteomes" id="UP000772618"/>
    </source>
</evidence>
<keyword evidence="1" id="KW-0812">Transmembrane</keyword>
<dbReference type="RefSeq" id="WP_254152582.1">
    <property type="nucleotide sequence ID" value="NZ_JAHESD010000007.1"/>
</dbReference>
<evidence type="ECO:0008006" key="4">
    <source>
        <dbReference type="Google" id="ProtNLM"/>
    </source>
</evidence>
<feature type="transmembrane region" description="Helical" evidence="1">
    <location>
        <begin position="7"/>
        <end position="29"/>
    </location>
</feature>
<gene>
    <name evidence="2" type="ORF">KK060_04940</name>
</gene>
<evidence type="ECO:0000256" key="1">
    <source>
        <dbReference type="SAM" id="Phobius"/>
    </source>
</evidence>
<dbReference type="InterPro" id="IPR052894">
    <property type="entry name" value="AsmA-related"/>
</dbReference>
<dbReference type="Proteomes" id="UP000772618">
    <property type="component" value="Unassembled WGS sequence"/>
</dbReference>
<reference evidence="2 3" key="1">
    <citation type="submission" date="2021-05" db="EMBL/GenBank/DDBJ databases">
        <title>A Polyphasic approach of four new species of the genus Ohtaekwangia: Ohtaekwangia histidinii sp. nov., Ohtaekwangia cretensis sp. nov., Ohtaekwangia indiensis sp. nov., Ohtaekwangia reichenbachii sp. nov. from diverse environment.</title>
        <authorList>
            <person name="Octaviana S."/>
        </authorList>
    </citation>
    <scope>NUCLEOTIDE SEQUENCE [LARGE SCALE GENOMIC DNA]</scope>
    <source>
        <strain evidence="2 3">PWU20</strain>
    </source>
</reference>
<dbReference type="PANTHER" id="PTHR30441">
    <property type="entry name" value="DUF748 DOMAIN-CONTAINING PROTEIN"/>
    <property type="match status" value="1"/>
</dbReference>
<comment type="caution">
    <text evidence="2">The sequence shown here is derived from an EMBL/GenBank/DDBJ whole genome shotgun (WGS) entry which is preliminary data.</text>
</comment>
<organism evidence="2 3">
    <name type="scientific">Chryseosolibacter indicus</name>
    <dbReference type="NCBI Taxonomy" id="2782351"/>
    <lineage>
        <taxon>Bacteria</taxon>
        <taxon>Pseudomonadati</taxon>
        <taxon>Bacteroidota</taxon>
        <taxon>Cytophagia</taxon>
        <taxon>Cytophagales</taxon>
        <taxon>Chryseotaleaceae</taxon>
        <taxon>Chryseosolibacter</taxon>
    </lineage>
</organism>
<dbReference type="PANTHER" id="PTHR30441:SF8">
    <property type="entry name" value="DUF748 DOMAIN-CONTAINING PROTEIN"/>
    <property type="match status" value="1"/>
</dbReference>
<name>A0ABS5VP24_9BACT</name>
<protein>
    <recommendedName>
        <fullName evidence="4">AsmA-like C-terminal domain-containing protein</fullName>
    </recommendedName>
</protein>
<sequence>MKTLRKLLFYISLTIGILLIALVASVFLFKDKIINEFIREANKSLNTPVKVGKIDVSVFQQFPKLSIVITDVYVEDSHHGQYPLLTAKKISFQMNPIEVWQGNYKIEGLKIIDSETNFKINADGENNYKILKKTKSTGKETVSFALNNVELEKTVFNYFDLYGKQNLRFSSKALTASIGITDFNYNIKAKGQLTTEKIEIEGKPYLAGKAFNIQSSLIYNDKDKTLLIDPSLLELGKASFNVSGSYAWKEKNLIDLTTEGTNTSIQTILSLLPQTVSSSVEKYRSEGDVYFKSRLKGEIGKNKHPSFSAEFGFDNATIYHPEYKSKIEKATLQGSFASGTYSDLRQGSLVLKNVRGELNGEPFQADFVLNNFVDPAIIFKFKGKLDASSVLGFYPIESIEEANGSLTTDIAFEGKIGLLKNKATAQRVSTQGTIDLNNITLTYGEHKIKLQQLNGSLQFSNNDLALSNVKGKLGKSDFLLNGFFKNVITFLLFDNQPIGIETDLKSAFLDLDEIFALSFGTKSAEKEEQYEFAISRNVNLNFNCDVTKLRYRKFNARNIKGDLLVKNEVAVSRNLSFQSMGGDMTLSGIVDAKNHKAIDLVSTVKLNGIHVDSAFYVFENFNQDFIKDKHLKGRTFAEVNLEMTFNQNLRLFPETLIADIGMVIKNGELNNFEPMKKLNKYLDDESLSKLRFSDIKNDIHIENKTVYIPQMEIRSNVTDLKVSGTHTFDQRIEYRIVTPLRRKRIVDVEAQNAIEETGGQSKLFLKIYGTTDNYRIAYDVEAVRKKIGNDIKREVQELKDAFKGKKQQKEIELQKDDYFDWDDQTPQDN</sequence>
<accession>A0ABS5VP24</accession>
<keyword evidence="3" id="KW-1185">Reference proteome</keyword>
<proteinExistence type="predicted"/>
<keyword evidence="1" id="KW-1133">Transmembrane helix</keyword>
<dbReference type="EMBL" id="JAHESD010000007">
    <property type="protein sequence ID" value="MBT1702614.1"/>
    <property type="molecule type" value="Genomic_DNA"/>
</dbReference>
<keyword evidence="1" id="KW-0472">Membrane</keyword>